<dbReference type="AlphaFoldDB" id="D0LG00"/>
<dbReference type="OrthoDB" id="892266at2"/>
<dbReference type="RefSeq" id="WP_012827210.1">
    <property type="nucleotide sequence ID" value="NC_013440.1"/>
</dbReference>
<organism evidence="3 4">
    <name type="scientific">Haliangium ochraceum (strain DSM 14365 / JCM 11303 / SMP-2)</name>
    <dbReference type="NCBI Taxonomy" id="502025"/>
    <lineage>
        <taxon>Bacteria</taxon>
        <taxon>Pseudomonadati</taxon>
        <taxon>Myxococcota</taxon>
        <taxon>Polyangia</taxon>
        <taxon>Haliangiales</taxon>
        <taxon>Kofleriaceae</taxon>
        <taxon>Haliangium</taxon>
    </lineage>
</organism>
<dbReference type="STRING" id="502025.Hoch_2057"/>
<evidence type="ECO:0000256" key="2">
    <source>
        <dbReference type="SAM" id="SignalP"/>
    </source>
</evidence>
<dbReference type="KEGG" id="hoh:Hoch_2057"/>
<keyword evidence="4" id="KW-1185">Reference proteome</keyword>
<evidence type="ECO:0000256" key="1">
    <source>
        <dbReference type="SAM" id="MobiDB-lite"/>
    </source>
</evidence>
<dbReference type="Proteomes" id="UP000001880">
    <property type="component" value="Chromosome"/>
</dbReference>
<gene>
    <name evidence="3" type="ordered locus">Hoch_2057</name>
</gene>
<feature type="region of interest" description="Disordered" evidence="1">
    <location>
        <begin position="30"/>
        <end position="52"/>
    </location>
</feature>
<feature type="compositionally biased region" description="Low complexity" evidence="1">
    <location>
        <begin position="30"/>
        <end position="45"/>
    </location>
</feature>
<dbReference type="HOGENOM" id="CLU_939317_0_0_7"/>
<keyword evidence="2" id="KW-0732">Signal</keyword>
<evidence type="ECO:0000313" key="4">
    <source>
        <dbReference type="Proteomes" id="UP000001880"/>
    </source>
</evidence>
<sequence length="296" mass="33115">MNTRNSLTLAAVLLGAALLSLAPACSSSTASSSRTTAATQPTPAAFDPGQSDPQALTLADEMIAQLGGAEAWAQVKQIQWDTKYQQNGAFAAWFRHAWDRWNGRHRFESLQMNTYQEAQETGRDEVMKWIIVVHDLFGDSMRPQVTFDGQLVESADRDTLVEQARNQWKIDSYQLTMLHKLRDPGVILSYVGESQDVYGTCQEGCVVIKVSFVPELGEDSYFLNLDKTTKLPQVLEKRLPAGTLAYEIAEWTEAGGLKFPSKLRNIGVSEEISFENLRIGEPDDTLYRQSFERRGI</sequence>
<protein>
    <recommendedName>
        <fullName evidence="5">Lipoprotein</fullName>
    </recommendedName>
</protein>
<name>D0LG00_HALO1</name>
<feature type="signal peptide" evidence="2">
    <location>
        <begin position="1"/>
        <end position="24"/>
    </location>
</feature>
<accession>D0LG00</accession>
<evidence type="ECO:0000313" key="3">
    <source>
        <dbReference type="EMBL" id="ACY14602.1"/>
    </source>
</evidence>
<feature type="chain" id="PRO_5003010564" description="Lipoprotein" evidence="2">
    <location>
        <begin position="25"/>
        <end position="296"/>
    </location>
</feature>
<reference evidence="3 4" key="1">
    <citation type="journal article" date="2010" name="Stand. Genomic Sci.">
        <title>Complete genome sequence of Haliangium ochraceum type strain (SMP-2).</title>
        <authorList>
            <consortium name="US DOE Joint Genome Institute (JGI-PGF)"/>
            <person name="Ivanova N."/>
            <person name="Daum C."/>
            <person name="Lang E."/>
            <person name="Abt B."/>
            <person name="Kopitz M."/>
            <person name="Saunders E."/>
            <person name="Lapidus A."/>
            <person name="Lucas S."/>
            <person name="Glavina Del Rio T."/>
            <person name="Nolan M."/>
            <person name="Tice H."/>
            <person name="Copeland A."/>
            <person name="Cheng J.F."/>
            <person name="Chen F."/>
            <person name="Bruce D."/>
            <person name="Goodwin L."/>
            <person name="Pitluck S."/>
            <person name="Mavromatis K."/>
            <person name="Pati A."/>
            <person name="Mikhailova N."/>
            <person name="Chen A."/>
            <person name="Palaniappan K."/>
            <person name="Land M."/>
            <person name="Hauser L."/>
            <person name="Chang Y.J."/>
            <person name="Jeffries C.D."/>
            <person name="Detter J.C."/>
            <person name="Brettin T."/>
            <person name="Rohde M."/>
            <person name="Goker M."/>
            <person name="Bristow J."/>
            <person name="Markowitz V."/>
            <person name="Eisen J.A."/>
            <person name="Hugenholtz P."/>
            <person name="Kyrpides N.C."/>
            <person name="Klenk H.P."/>
        </authorList>
    </citation>
    <scope>NUCLEOTIDE SEQUENCE [LARGE SCALE GENOMIC DNA]</scope>
    <source>
        <strain evidence="4">DSM 14365 / CIP 107738 / JCM 11303 / AJ 13395 / SMP-2</strain>
    </source>
</reference>
<evidence type="ECO:0008006" key="5">
    <source>
        <dbReference type="Google" id="ProtNLM"/>
    </source>
</evidence>
<dbReference type="EMBL" id="CP001804">
    <property type="protein sequence ID" value="ACY14602.1"/>
    <property type="molecule type" value="Genomic_DNA"/>
</dbReference>
<proteinExistence type="predicted"/>